<proteinExistence type="predicted"/>
<dbReference type="EMBL" id="QTSX02006200">
    <property type="protein sequence ID" value="KAJ9055884.1"/>
    <property type="molecule type" value="Genomic_DNA"/>
</dbReference>
<name>A0ACC2S0J1_9FUNG</name>
<reference evidence="1" key="1">
    <citation type="submission" date="2022-04" db="EMBL/GenBank/DDBJ databases">
        <title>Genome of the entomopathogenic fungus Entomophthora muscae.</title>
        <authorList>
            <person name="Elya C."/>
            <person name="Lovett B.R."/>
            <person name="Lee E."/>
            <person name="Macias A.M."/>
            <person name="Hajek A.E."/>
            <person name="De Bivort B.L."/>
            <person name="Kasson M.T."/>
            <person name="De Fine Licht H.H."/>
            <person name="Stajich J.E."/>
        </authorList>
    </citation>
    <scope>NUCLEOTIDE SEQUENCE</scope>
    <source>
        <strain evidence="1">Berkeley</strain>
    </source>
</reference>
<keyword evidence="2" id="KW-1185">Reference proteome</keyword>
<dbReference type="Proteomes" id="UP001165960">
    <property type="component" value="Unassembled WGS sequence"/>
</dbReference>
<accession>A0ACC2S0J1</accession>
<organism evidence="1 2">
    <name type="scientific">Entomophthora muscae</name>
    <dbReference type="NCBI Taxonomy" id="34485"/>
    <lineage>
        <taxon>Eukaryota</taxon>
        <taxon>Fungi</taxon>
        <taxon>Fungi incertae sedis</taxon>
        <taxon>Zoopagomycota</taxon>
        <taxon>Entomophthoromycotina</taxon>
        <taxon>Entomophthoromycetes</taxon>
        <taxon>Entomophthorales</taxon>
        <taxon>Entomophthoraceae</taxon>
        <taxon>Entomophthora</taxon>
    </lineage>
</organism>
<comment type="caution">
    <text evidence="1">The sequence shown here is derived from an EMBL/GenBank/DDBJ whole genome shotgun (WGS) entry which is preliminary data.</text>
</comment>
<gene>
    <name evidence="1" type="ORF">DSO57_1038705</name>
</gene>
<evidence type="ECO:0000313" key="1">
    <source>
        <dbReference type="EMBL" id="KAJ9055884.1"/>
    </source>
</evidence>
<protein>
    <submittedName>
        <fullName evidence="1">Uncharacterized protein</fullName>
    </submittedName>
</protein>
<sequence length="99" mass="10974">MQPSFSFLTRVVFQAASGEEPAAPKKACDFCRQKKVRCIVDGSSCLNCVARGNTCTFLLEPKPRGRKKKSTPSGHPSEQLPDFSIPHFHDLDKYSLSSK</sequence>
<evidence type="ECO:0000313" key="2">
    <source>
        <dbReference type="Proteomes" id="UP001165960"/>
    </source>
</evidence>